<dbReference type="PANTHER" id="PTHR10174:SF222">
    <property type="entry name" value="GH10083P-RELATED"/>
    <property type="match status" value="1"/>
</dbReference>
<evidence type="ECO:0000313" key="3">
    <source>
        <dbReference type="Proteomes" id="UP001153636"/>
    </source>
</evidence>
<dbReference type="SMART" id="SM00516">
    <property type="entry name" value="SEC14"/>
    <property type="match status" value="1"/>
</dbReference>
<keyword evidence="3" id="KW-1185">Reference proteome</keyword>
<dbReference type="PANTHER" id="PTHR10174">
    <property type="entry name" value="ALPHA-TOCOPHEROL TRANSFER PROTEIN-RELATED"/>
    <property type="match status" value="1"/>
</dbReference>
<reference evidence="2" key="1">
    <citation type="submission" date="2022-01" db="EMBL/GenBank/DDBJ databases">
        <authorList>
            <person name="King R."/>
        </authorList>
    </citation>
    <scope>NUCLEOTIDE SEQUENCE</scope>
</reference>
<dbReference type="Proteomes" id="UP001153636">
    <property type="component" value="Chromosome 3"/>
</dbReference>
<dbReference type="CDD" id="cd00170">
    <property type="entry name" value="SEC14"/>
    <property type="match status" value="1"/>
</dbReference>
<proteinExistence type="predicted"/>
<dbReference type="OrthoDB" id="6575879at2759"/>
<dbReference type="EMBL" id="OV651815">
    <property type="protein sequence ID" value="CAH1108271.1"/>
    <property type="molecule type" value="Genomic_DNA"/>
</dbReference>
<protein>
    <recommendedName>
        <fullName evidence="1">CRAL-TRIO domain-containing protein</fullName>
    </recommendedName>
</protein>
<dbReference type="Gene3D" id="3.40.525.10">
    <property type="entry name" value="CRAL-TRIO lipid binding domain"/>
    <property type="match status" value="1"/>
</dbReference>
<accession>A0A9P0CU76</accession>
<dbReference type="InterPro" id="IPR036865">
    <property type="entry name" value="CRAL-TRIO_dom_sf"/>
</dbReference>
<name>A0A9P0CU76_9CUCU</name>
<dbReference type="InterPro" id="IPR001251">
    <property type="entry name" value="CRAL-TRIO_dom"/>
</dbReference>
<gene>
    <name evidence="2" type="ORF">PSYICH_LOCUS9468</name>
</gene>
<dbReference type="Pfam" id="PF00650">
    <property type="entry name" value="CRAL_TRIO"/>
    <property type="match status" value="1"/>
</dbReference>
<dbReference type="PROSITE" id="PS50191">
    <property type="entry name" value="CRAL_TRIO"/>
    <property type="match status" value="1"/>
</dbReference>
<feature type="domain" description="CRAL-TRIO" evidence="1">
    <location>
        <begin position="91"/>
        <end position="250"/>
    </location>
</feature>
<evidence type="ECO:0000259" key="1">
    <source>
        <dbReference type="PROSITE" id="PS50191"/>
    </source>
</evidence>
<dbReference type="AlphaFoldDB" id="A0A9P0CU76"/>
<dbReference type="PRINTS" id="PR00180">
    <property type="entry name" value="CRETINALDHBP"/>
</dbReference>
<sequence>METKRLLLSDRDKIRKKWGKTPSDVEEYIAIIKEWIKMQKHLPELPEDNMIEYVLTVCKYSIESSKQNLEMYYSMHQMLPEFFIHPLKHNLVEVVSKMGYIATLPNLDENLSRITMLKFHREGIEIFDPYKLAAYVSAILEIRLQEDLGMGEVLVCDAEHLAMGHVVKFTPSFFKKCTLLLEALLKNRLKGIHIINYPPYINTILAVAKMFLKKKIYDRIHLHTNIESLYKSIPREMLPIDYGGDEKAMKTIMDLWQLKLEQYAKRFDFIEKMEIKESLRAKPLMNTEVLGYYGNFKKLDVD</sequence>
<dbReference type="Gene3D" id="1.20.5.1200">
    <property type="entry name" value="Alpha-tocopherol transfer"/>
    <property type="match status" value="1"/>
</dbReference>
<organism evidence="2 3">
    <name type="scientific">Psylliodes chrysocephalus</name>
    <dbReference type="NCBI Taxonomy" id="3402493"/>
    <lineage>
        <taxon>Eukaryota</taxon>
        <taxon>Metazoa</taxon>
        <taxon>Ecdysozoa</taxon>
        <taxon>Arthropoda</taxon>
        <taxon>Hexapoda</taxon>
        <taxon>Insecta</taxon>
        <taxon>Pterygota</taxon>
        <taxon>Neoptera</taxon>
        <taxon>Endopterygota</taxon>
        <taxon>Coleoptera</taxon>
        <taxon>Polyphaga</taxon>
        <taxon>Cucujiformia</taxon>
        <taxon>Chrysomeloidea</taxon>
        <taxon>Chrysomelidae</taxon>
        <taxon>Galerucinae</taxon>
        <taxon>Alticini</taxon>
        <taxon>Psylliodes</taxon>
    </lineage>
</organism>
<dbReference type="InterPro" id="IPR036273">
    <property type="entry name" value="CRAL/TRIO_N_dom_sf"/>
</dbReference>
<dbReference type="GO" id="GO:1902936">
    <property type="term" value="F:phosphatidylinositol bisphosphate binding"/>
    <property type="evidence" value="ECO:0007669"/>
    <property type="project" value="TreeGrafter"/>
</dbReference>
<dbReference type="SUPFAM" id="SSF46938">
    <property type="entry name" value="CRAL/TRIO N-terminal domain"/>
    <property type="match status" value="1"/>
</dbReference>
<dbReference type="SUPFAM" id="SSF52087">
    <property type="entry name" value="CRAL/TRIO domain"/>
    <property type="match status" value="1"/>
</dbReference>
<dbReference type="GO" id="GO:0016020">
    <property type="term" value="C:membrane"/>
    <property type="evidence" value="ECO:0007669"/>
    <property type="project" value="TreeGrafter"/>
</dbReference>
<evidence type="ECO:0000313" key="2">
    <source>
        <dbReference type="EMBL" id="CAH1108271.1"/>
    </source>
</evidence>